<feature type="transmembrane region" description="Helical" evidence="2">
    <location>
        <begin position="421"/>
        <end position="437"/>
    </location>
</feature>
<accession>A0AAN7VSP6</accession>
<feature type="transmembrane region" description="Helical" evidence="2">
    <location>
        <begin position="591"/>
        <end position="609"/>
    </location>
</feature>
<keyword evidence="2" id="KW-0472">Membrane</keyword>
<keyword evidence="2" id="KW-1133">Transmembrane helix</keyword>
<feature type="transmembrane region" description="Helical" evidence="2">
    <location>
        <begin position="629"/>
        <end position="649"/>
    </location>
</feature>
<dbReference type="PANTHER" id="PTHR31685:SF3">
    <property type="entry name" value="INTEGRAL MEMBRANE PROTEIN (AFU_ORTHOLOGUE AFUA_6G12730)"/>
    <property type="match status" value="1"/>
</dbReference>
<protein>
    <recommendedName>
        <fullName evidence="7">Integral membrane protein</fullName>
    </recommendedName>
</protein>
<dbReference type="InterPro" id="IPR018827">
    <property type="entry name" value="YTP1_C"/>
</dbReference>
<feature type="compositionally biased region" description="Polar residues" evidence="1">
    <location>
        <begin position="264"/>
        <end position="275"/>
    </location>
</feature>
<evidence type="ECO:0000313" key="5">
    <source>
        <dbReference type="EMBL" id="KAK5699972.1"/>
    </source>
</evidence>
<dbReference type="AlphaFoldDB" id="A0AAN7VSP6"/>
<comment type="caution">
    <text evidence="5">The sequence shown here is derived from an EMBL/GenBank/DDBJ whole genome shotgun (WGS) entry which is preliminary data.</text>
</comment>
<dbReference type="InterPro" id="IPR018825">
    <property type="entry name" value="DUF2427"/>
</dbReference>
<evidence type="ECO:0000313" key="6">
    <source>
        <dbReference type="Proteomes" id="UP001310594"/>
    </source>
</evidence>
<feature type="transmembrane region" description="Helical" evidence="2">
    <location>
        <begin position="340"/>
        <end position="359"/>
    </location>
</feature>
<reference evidence="5" key="1">
    <citation type="submission" date="2023-08" db="EMBL/GenBank/DDBJ databases">
        <title>Black Yeasts Isolated from many extreme environments.</title>
        <authorList>
            <person name="Coleine C."/>
            <person name="Stajich J.E."/>
            <person name="Selbmann L."/>
        </authorList>
    </citation>
    <scope>NUCLEOTIDE SEQUENCE</scope>
    <source>
        <strain evidence="5">CCFEE 5810</strain>
    </source>
</reference>
<proteinExistence type="predicted"/>
<dbReference type="Proteomes" id="UP001310594">
    <property type="component" value="Unassembled WGS sequence"/>
</dbReference>
<feature type="domain" description="Protein YTP1-like C-terminal" evidence="4">
    <location>
        <begin position="345"/>
        <end position="650"/>
    </location>
</feature>
<dbReference type="PANTHER" id="PTHR31685">
    <property type="entry name" value="INTEGRAL MEMBRANE PROTEIN (AFU_ORTHOLOGUE AFUA_6G12730)-RELATED"/>
    <property type="match status" value="1"/>
</dbReference>
<feature type="transmembrane region" description="Helical" evidence="2">
    <location>
        <begin position="171"/>
        <end position="190"/>
    </location>
</feature>
<dbReference type="Pfam" id="PF10355">
    <property type="entry name" value="Ytp1"/>
    <property type="match status" value="1"/>
</dbReference>
<feature type="region of interest" description="Disordered" evidence="1">
    <location>
        <begin position="264"/>
        <end position="304"/>
    </location>
</feature>
<feature type="transmembrane region" description="Helical" evidence="2">
    <location>
        <begin position="379"/>
        <end position="400"/>
    </location>
</feature>
<gene>
    <name evidence="5" type="ORF">LTR97_006106</name>
</gene>
<organism evidence="5 6">
    <name type="scientific">Elasticomyces elasticus</name>
    <dbReference type="NCBI Taxonomy" id="574655"/>
    <lineage>
        <taxon>Eukaryota</taxon>
        <taxon>Fungi</taxon>
        <taxon>Dikarya</taxon>
        <taxon>Ascomycota</taxon>
        <taxon>Pezizomycotina</taxon>
        <taxon>Dothideomycetes</taxon>
        <taxon>Dothideomycetidae</taxon>
        <taxon>Mycosphaerellales</taxon>
        <taxon>Teratosphaeriaceae</taxon>
        <taxon>Elasticomyces</taxon>
    </lineage>
</organism>
<feature type="transmembrane region" description="Helical" evidence="2">
    <location>
        <begin position="559"/>
        <end position="579"/>
    </location>
</feature>
<feature type="domain" description="DUF2427" evidence="3">
    <location>
        <begin position="125"/>
        <end position="222"/>
    </location>
</feature>
<feature type="transmembrane region" description="Helical" evidence="2">
    <location>
        <begin position="457"/>
        <end position="476"/>
    </location>
</feature>
<dbReference type="EMBL" id="JAVRQU010000008">
    <property type="protein sequence ID" value="KAK5699972.1"/>
    <property type="molecule type" value="Genomic_DNA"/>
</dbReference>
<feature type="transmembrane region" description="Helical" evidence="2">
    <location>
        <begin position="530"/>
        <end position="547"/>
    </location>
</feature>
<evidence type="ECO:0000259" key="3">
    <source>
        <dbReference type="Pfam" id="PF10348"/>
    </source>
</evidence>
<evidence type="ECO:0000256" key="1">
    <source>
        <dbReference type="SAM" id="MobiDB-lite"/>
    </source>
</evidence>
<feature type="transmembrane region" description="Helical" evidence="2">
    <location>
        <begin position="202"/>
        <end position="223"/>
    </location>
</feature>
<feature type="transmembrane region" description="Helical" evidence="2">
    <location>
        <begin position="136"/>
        <end position="159"/>
    </location>
</feature>
<sequence>MDSASRCACAVVLKTADILHPIRHTRTDPTDTTRLHFSVIRRSVLHINADLKQKETFGGITGSDKSYKHKPMRKGNLFTATNAALIIGALPHVAGHGDAGMDMSASASAPSPLSDPNDGWQVHGNNYFMHGHYTGWILAHIVLMVLAWVVSLPLAIMLSAARSRYHIPVQVLFHALNSVALVTGFVYNHSTPDLYKHNAHHPIGWVVISLTIVWTLASLYTAYGDYQSRRETSSLSSGNTARYSMLQDYGDRTALARWSHDSAMGSSCQHSSESVLQKPEDVQDDVDDDKHEDNEDEEPEKRGFLGNNRVDRFMSHYAQRLSTPRASTLVRGGQIGLEKVLMILGFAALSTGFLTYGGLGRSKQVFSVAAHFVKGGIFFWYGVLTLGRWMGAFSEFGWAWNIRPDYPLVARWKTRMPSAEFTESFVIWLYGASNVFLEHLNNAGGEWHPQDFEHLSITALFFGGGLLGMLIDSAWFRKQLNTSVVLQRSQELQLPDASRFAAHGAGSGTADVPDALWQEPATYKVPLNPMPALVIMALGIMMSSHHQTSMVSTMLHSQWGTLFFAFAIARAATYLTLYLKPPTSHFPCRPPSELVSAFCLMCGGLMFMFSAHDMVWAIETSGLDAMTIFTVTLGLTGILMSWEVVCYAIKGWAVRKEIAALGRPLP</sequence>
<feature type="transmembrane region" description="Helical" evidence="2">
    <location>
        <begin position="75"/>
        <end position="94"/>
    </location>
</feature>
<name>A0AAN7VSP6_9PEZI</name>
<evidence type="ECO:0000259" key="4">
    <source>
        <dbReference type="Pfam" id="PF10355"/>
    </source>
</evidence>
<evidence type="ECO:0000256" key="2">
    <source>
        <dbReference type="SAM" id="Phobius"/>
    </source>
</evidence>
<dbReference type="Pfam" id="PF10348">
    <property type="entry name" value="DUF2427"/>
    <property type="match status" value="1"/>
</dbReference>
<feature type="compositionally biased region" description="Basic and acidic residues" evidence="1">
    <location>
        <begin position="288"/>
        <end position="304"/>
    </location>
</feature>
<evidence type="ECO:0008006" key="7">
    <source>
        <dbReference type="Google" id="ProtNLM"/>
    </source>
</evidence>
<keyword evidence="2" id="KW-0812">Transmembrane</keyword>